<dbReference type="AlphaFoldDB" id="A0A2S1KSF5"/>
<evidence type="ECO:0000313" key="2">
    <source>
        <dbReference type="Proteomes" id="UP000244870"/>
    </source>
</evidence>
<organism evidence="1 2">
    <name type="scientific">Weissella cibaria</name>
    <dbReference type="NCBI Taxonomy" id="137591"/>
    <lineage>
        <taxon>Bacteria</taxon>
        <taxon>Bacillati</taxon>
        <taxon>Bacillota</taxon>
        <taxon>Bacilli</taxon>
        <taxon>Lactobacillales</taxon>
        <taxon>Lactobacillaceae</taxon>
        <taxon>Weissella</taxon>
    </lineage>
</organism>
<protein>
    <recommendedName>
        <fullName evidence="3">InlB B-repeat-containing protein</fullName>
    </recommendedName>
</protein>
<dbReference type="Proteomes" id="UP000244870">
    <property type="component" value="Chromosome"/>
</dbReference>
<sequence>MLLFLTVCLAFLVGDDVQAVTVMSNTEILRQTEPITAYTLAGRATTINLPTTLMLPSYRVSYQELNALLAAYGLTGSVGYQITGLGKPQLLTVHQTHATLKQAHQTTKQVDGRNQVGYAGELTIKNVIYHDVKLRGTTKIKLFMPRQKLAVFQLDAGLGKFTTSNPRVQVTALPGEQVPEATFEQPHRPGYRFDGWRLHIGHHWQKVQHLVARHCPSHHVIHAYACWRER</sequence>
<gene>
    <name evidence="1" type="ORF">B6254_1547</name>
</gene>
<dbReference type="EMBL" id="CP020928">
    <property type="protein sequence ID" value="AWF95941.1"/>
    <property type="molecule type" value="Genomic_DNA"/>
</dbReference>
<name>A0A2S1KSF5_9LACO</name>
<evidence type="ECO:0008006" key="3">
    <source>
        <dbReference type="Google" id="ProtNLM"/>
    </source>
</evidence>
<reference evidence="1 2" key="1">
    <citation type="submission" date="2017-04" db="EMBL/GenBank/DDBJ databases">
        <title>Weissella cibaria strain m2 complete genome.</title>
        <authorList>
            <person name="Pan Q."/>
            <person name="Tan M."/>
            <person name="Yao F."/>
            <person name="Su S."/>
        </authorList>
    </citation>
    <scope>NUCLEOTIDE SEQUENCE [LARGE SCALE GENOMIC DNA]</scope>
    <source>
        <strain evidence="1 2">M2</strain>
    </source>
</reference>
<accession>A0A2S1KSF5</accession>
<proteinExistence type="predicted"/>
<evidence type="ECO:0000313" key="1">
    <source>
        <dbReference type="EMBL" id="AWF95941.1"/>
    </source>
</evidence>